<keyword evidence="5" id="KW-0812">Transmembrane</keyword>
<keyword evidence="8" id="KW-1185">Reference proteome</keyword>
<gene>
    <name evidence="7" type="primary">ccmI</name>
    <name evidence="7" type="ORF">K2U94_02405</name>
</gene>
<feature type="domain" description="Cytochrome c-type biogenesis protein H TPR" evidence="6">
    <location>
        <begin position="138"/>
        <end position="256"/>
    </location>
</feature>
<dbReference type="Proteomes" id="UP001139104">
    <property type="component" value="Unassembled WGS sequence"/>
</dbReference>
<organism evidence="7 8">
    <name type="scientific">Candidatus Rhodoblastus alkanivorans</name>
    <dbReference type="NCBI Taxonomy" id="2954117"/>
    <lineage>
        <taxon>Bacteria</taxon>
        <taxon>Pseudomonadati</taxon>
        <taxon>Pseudomonadota</taxon>
        <taxon>Alphaproteobacteria</taxon>
        <taxon>Hyphomicrobiales</taxon>
        <taxon>Rhodoblastaceae</taxon>
        <taxon>Rhodoblastus</taxon>
    </lineage>
</organism>
<keyword evidence="5" id="KW-1133">Transmembrane helix</keyword>
<keyword evidence="3" id="KW-0201">Cytochrome c-type biogenesis</keyword>
<dbReference type="NCBIfam" id="TIGR03142">
    <property type="entry name" value="cytochro_ccmI"/>
    <property type="match status" value="1"/>
</dbReference>
<dbReference type="Gene3D" id="1.25.40.10">
    <property type="entry name" value="Tetratricopeptide repeat domain"/>
    <property type="match status" value="2"/>
</dbReference>
<dbReference type="InterPro" id="IPR051263">
    <property type="entry name" value="C-type_cytochrome_biogenesis"/>
</dbReference>
<proteinExistence type="predicted"/>
<evidence type="ECO:0000256" key="2">
    <source>
        <dbReference type="ARBA" id="ARBA00022737"/>
    </source>
</evidence>
<keyword evidence="4" id="KW-0802">TPR repeat</keyword>
<name>A0ABS9Z3J1_9HYPH</name>
<evidence type="ECO:0000313" key="7">
    <source>
        <dbReference type="EMBL" id="MCI4681631.1"/>
    </source>
</evidence>
<evidence type="ECO:0000256" key="1">
    <source>
        <dbReference type="ARBA" id="ARBA00004196"/>
    </source>
</evidence>
<dbReference type="InterPro" id="IPR017560">
    <property type="entry name" value="Cyt_c_biogenesis_CcmI"/>
</dbReference>
<protein>
    <submittedName>
        <fullName evidence="7">C-type cytochrome biogenesis protein CcmI</fullName>
    </submittedName>
</protein>
<evidence type="ECO:0000256" key="4">
    <source>
        <dbReference type="ARBA" id="ARBA00022803"/>
    </source>
</evidence>
<evidence type="ECO:0000259" key="6">
    <source>
        <dbReference type="Pfam" id="PF23914"/>
    </source>
</evidence>
<dbReference type="PANTHER" id="PTHR47870:SF1">
    <property type="entry name" value="CYTOCHROME C-TYPE BIOGENESIS PROTEIN CCMH"/>
    <property type="match status" value="1"/>
</dbReference>
<reference evidence="7" key="1">
    <citation type="journal article" date="2022" name="ISME J.">
        <title>Identification of active gaseous-alkane degraders at natural gas seeps.</title>
        <authorList>
            <person name="Farhan Ul Haque M."/>
            <person name="Hernandez M."/>
            <person name="Crombie A.T."/>
            <person name="Murrell J.C."/>
        </authorList>
    </citation>
    <scope>NUCLEOTIDE SEQUENCE</scope>
    <source>
        <strain evidence="7">PC2</strain>
    </source>
</reference>
<feature type="transmembrane region" description="Helical" evidence="5">
    <location>
        <begin position="89"/>
        <end position="109"/>
    </location>
</feature>
<sequence>MIWIVFALLTGAAVLSVLWPLTGPPPETGEDAADVAFYRAQIAEIDAETSHGGVSQKEAEAAKAQAGRRLLAAADEQTAKGDAPFARNFALVLVAFGVPAIALGVYSMVGRPNLPDMPLQTRLNAPPAQPEVKKSVAEMEAHLAANPNDGRTLELMTPTYLEMGRYDDAVKTSKKAIQILGESPARIVKYAEALSYANDGVVSPEAMDQLERALKLDPKNLLARYYLGLAAAQHDDADKARAIWTAMLPALPDGSKAKKDVLDKLALLAAPLDGAAQGSGPDAAGIAAKSPDEQQKMIRAMVDNLAQRLATKGGNADDWARLIRSYKVLNAPAQAQDAYDRALKAFAGDGAARRKLAALAQELGLSGN</sequence>
<dbReference type="InterPro" id="IPR011990">
    <property type="entry name" value="TPR-like_helical_dom_sf"/>
</dbReference>
<comment type="caution">
    <text evidence="7">The sequence shown here is derived from an EMBL/GenBank/DDBJ whole genome shotgun (WGS) entry which is preliminary data.</text>
</comment>
<dbReference type="RefSeq" id="WP_243065685.1">
    <property type="nucleotide sequence ID" value="NZ_JAIVFK010000007.1"/>
</dbReference>
<dbReference type="PANTHER" id="PTHR47870">
    <property type="entry name" value="CYTOCHROME C-TYPE BIOGENESIS PROTEIN CCMH"/>
    <property type="match status" value="1"/>
</dbReference>
<comment type="subcellular location">
    <subcellularLocation>
        <location evidence="1">Cell envelope</location>
    </subcellularLocation>
</comment>
<dbReference type="Pfam" id="PF23914">
    <property type="entry name" value="TPR_CcmH_CycH"/>
    <property type="match status" value="1"/>
</dbReference>
<dbReference type="InterPro" id="IPR056413">
    <property type="entry name" value="TPR_CcmH_CycH"/>
</dbReference>
<keyword evidence="2" id="KW-0677">Repeat</keyword>
<dbReference type="EMBL" id="JAIVFP010000001">
    <property type="protein sequence ID" value="MCI4681631.1"/>
    <property type="molecule type" value="Genomic_DNA"/>
</dbReference>
<dbReference type="SUPFAM" id="SSF48452">
    <property type="entry name" value="TPR-like"/>
    <property type="match status" value="2"/>
</dbReference>
<evidence type="ECO:0000256" key="5">
    <source>
        <dbReference type="SAM" id="Phobius"/>
    </source>
</evidence>
<evidence type="ECO:0000256" key="3">
    <source>
        <dbReference type="ARBA" id="ARBA00022748"/>
    </source>
</evidence>
<accession>A0ABS9Z3J1</accession>
<evidence type="ECO:0000313" key="8">
    <source>
        <dbReference type="Proteomes" id="UP001139104"/>
    </source>
</evidence>
<keyword evidence="5" id="KW-0472">Membrane</keyword>